<dbReference type="Gene3D" id="1.25.40.10">
    <property type="entry name" value="Tetratricopeptide repeat domain"/>
    <property type="match status" value="1"/>
</dbReference>
<reference evidence="2 3" key="1">
    <citation type="submission" date="2013-05" db="EMBL/GenBank/DDBJ databases">
        <title>Genome assembly of Chondromyces apiculatus DSM 436.</title>
        <authorList>
            <person name="Sharma G."/>
            <person name="Khatri I."/>
            <person name="Kaur C."/>
            <person name="Mayilraj S."/>
            <person name="Subramanian S."/>
        </authorList>
    </citation>
    <scope>NUCLEOTIDE SEQUENCE [LARGE SCALE GENOMIC DNA]</scope>
    <source>
        <strain evidence="2 3">DSM 436</strain>
    </source>
</reference>
<accession>A0A017T6U3</accession>
<dbReference type="eggNOG" id="COG0457">
    <property type="taxonomic scope" value="Bacteria"/>
</dbReference>
<evidence type="ECO:0000313" key="3">
    <source>
        <dbReference type="Proteomes" id="UP000019678"/>
    </source>
</evidence>
<feature type="region of interest" description="Disordered" evidence="1">
    <location>
        <begin position="323"/>
        <end position="365"/>
    </location>
</feature>
<dbReference type="OrthoDB" id="5525430at2"/>
<dbReference type="Proteomes" id="UP000019678">
    <property type="component" value="Unassembled WGS sequence"/>
</dbReference>
<keyword evidence="3" id="KW-1185">Reference proteome</keyword>
<protein>
    <recommendedName>
        <fullName evidence="4">Tetratricopeptide repeat protein</fullName>
    </recommendedName>
</protein>
<name>A0A017T6U3_9BACT</name>
<organism evidence="2 3">
    <name type="scientific">Chondromyces apiculatus DSM 436</name>
    <dbReference type="NCBI Taxonomy" id="1192034"/>
    <lineage>
        <taxon>Bacteria</taxon>
        <taxon>Pseudomonadati</taxon>
        <taxon>Myxococcota</taxon>
        <taxon>Polyangia</taxon>
        <taxon>Polyangiales</taxon>
        <taxon>Polyangiaceae</taxon>
        <taxon>Chondromyces</taxon>
    </lineage>
</organism>
<dbReference type="InterPro" id="IPR011990">
    <property type="entry name" value="TPR-like_helical_dom_sf"/>
</dbReference>
<evidence type="ECO:0000313" key="2">
    <source>
        <dbReference type="EMBL" id="EYF04732.1"/>
    </source>
</evidence>
<dbReference type="EMBL" id="ASRX01000030">
    <property type="protein sequence ID" value="EYF04732.1"/>
    <property type="molecule type" value="Genomic_DNA"/>
</dbReference>
<proteinExistence type="predicted"/>
<dbReference type="SUPFAM" id="SSF48452">
    <property type="entry name" value="TPR-like"/>
    <property type="match status" value="1"/>
</dbReference>
<dbReference type="STRING" id="1192034.CAP_4208"/>
<comment type="caution">
    <text evidence="2">The sequence shown here is derived from an EMBL/GenBank/DDBJ whole genome shotgun (WGS) entry which is preliminary data.</text>
</comment>
<gene>
    <name evidence="2" type="ORF">CAP_4208</name>
</gene>
<feature type="compositionally biased region" description="Low complexity" evidence="1">
    <location>
        <begin position="323"/>
        <end position="357"/>
    </location>
</feature>
<evidence type="ECO:0000256" key="1">
    <source>
        <dbReference type="SAM" id="MobiDB-lite"/>
    </source>
</evidence>
<evidence type="ECO:0008006" key="4">
    <source>
        <dbReference type="Google" id="ProtNLM"/>
    </source>
</evidence>
<sequence>MLDPVPAATLVLTALLSLPLSLPLAGSAGPSLTAAAAAAGRPPECSLRTRRPLGRGPTVWERARIPSLQRYCDLIARAHAQLATDPRAARDAAVLAAKELPGHAAPAVVHARALLALGSATDAAPLFEQARKLDPRSVEDPSTMYDLARTLRLTGKHEDALVVYRALVPRLDLLGPADRRVATLLEAAHVAMAVAAAPPANAKDAKDEARARLDEAAAYLREARLRPPGQLTGDVLLSLALVLDRSGDRALADAALDSASEVGARTHASSYLVAEEDALALDALSLERSDPATASARWQAFLGGKGGKGPWASAAQARVARLGTTARTAPRAAATAPRRPGAAAQAPAAAGRPAAAPVSGKGKQP</sequence>
<dbReference type="AlphaFoldDB" id="A0A017T6U3"/>